<dbReference type="GO" id="GO:0005886">
    <property type="term" value="C:plasma membrane"/>
    <property type="evidence" value="ECO:0007669"/>
    <property type="project" value="UniProtKB-SubCell"/>
</dbReference>
<dbReference type="EMBL" id="CAEZXB010000024">
    <property type="protein sequence ID" value="CAB4681175.1"/>
    <property type="molecule type" value="Genomic_DNA"/>
</dbReference>
<protein>
    <submittedName>
        <fullName evidence="13">Unannotated protein</fullName>
    </submittedName>
</protein>
<dbReference type="GO" id="GO:0050897">
    <property type="term" value="F:cobalt ion binding"/>
    <property type="evidence" value="ECO:0007669"/>
    <property type="project" value="TreeGrafter"/>
</dbReference>
<evidence type="ECO:0000256" key="10">
    <source>
        <dbReference type="ARBA" id="ARBA00034269"/>
    </source>
</evidence>
<evidence type="ECO:0000256" key="4">
    <source>
        <dbReference type="ARBA" id="ARBA00022475"/>
    </source>
</evidence>
<evidence type="ECO:0000256" key="7">
    <source>
        <dbReference type="ARBA" id="ARBA00022989"/>
    </source>
</evidence>
<dbReference type="SUPFAM" id="SSF144083">
    <property type="entry name" value="Magnesium transport protein CorA, transmembrane region"/>
    <property type="match status" value="1"/>
</dbReference>
<dbReference type="GO" id="GO:0000287">
    <property type="term" value="F:magnesium ion binding"/>
    <property type="evidence" value="ECO:0007669"/>
    <property type="project" value="TreeGrafter"/>
</dbReference>
<keyword evidence="6" id="KW-0460">Magnesium</keyword>
<comment type="subcellular location">
    <subcellularLocation>
        <location evidence="1">Cell membrane</location>
        <topology evidence="1">Multi-pass membrane protein</topology>
    </subcellularLocation>
</comment>
<dbReference type="GO" id="GO:0015087">
    <property type="term" value="F:cobalt ion transmembrane transporter activity"/>
    <property type="evidence" value="ECO:0007669"/>
    <property type="project" value="TreeGrafter"/>
</dbReference>
<dbReference type="SUPFAM" id="SSF143865">
    <property type="entry name" value="CorA soluble domain-like"/>
    <property type="match status" value="1"/>
</dbReference>
<dbReference type="InterPro" id="IPR045861">
    <property type="entry name" value="CorA_cytoplasmic_dom"/>
</dbReference>
<name>A0A6J6N8G4_9ZZZZ</name>
<feature type="transmembrane region" description="Helical" evidence="12">
    <location>
        <begin position="266"/>
        <end position="285"/>
    </location>
</feature>
<dbReference type="Gene3D" id="1.20.58.340">
    <property type="entry name" value="Magnesium transport protein CorA, transmembrane region"/>
    <property type="match status" value="2"/>
</dbReference>
<comment type="similarity">
    <text evidence="2">Belongs to the CorA metal ion transporter (MIT) (TC 1.A.35) family.</text>
</comment>
<evidence type="ECO:0000256" key="11">
    <source>
        <dbReference type="ARBA" id="ARBA00045497"/>
    </source>
</evidence>
<keyword evidence="4" id="KW-1003">Cell membrane</keyword>
<dbReference type="PANTHER" id="PTHR46494:SF1">
    <property type="entry name" value="CORA FAMILY METAL ION TRANSPORTER (EUROFUNG)"/>
    <property type="match status" value="1"/>
</dbReference>
<dbReference type="InterPro" id="IPR002523">
    <property type="entry name" value="MgTranspt_CorA/ZnTranspt_ZntB"/>
</dbReference>
<evidence type="ECO:0000256" key="1">
    <source>
        <dbReference type="ARBA" id="ARBA00004651"/>
    </source>
</evidence>
<accession>A0A6J6N8G4</accession>
<evidence type="ECO:0000256" key="12">
    <source>
        <dbReference type="SAM" id="Phobius"/>
    </source>
</evidence>
<proteinExistence type="inferred from homology"/>
<evidence type="ECO:0000313" key="13">
    <source>
        <dbReference type="EMBL" id="CAB4681175.1"/>
    </source>
</evidence>
<dbReference type="AlphaFoldDB" id="A0A6J6N8G4"/>
<keyword evidence="8" id="KW-0406">Ion transport</keyword>
<dbReference type="EMBL" id="CAFBRC010000009">
    <property type="protein sequence ID" value="CAB5071965.1"/>
    <property type="molecule type" value="Genomic_DNA"/>
</dbReference>
<feature type="transmembrane region" description="Helical" evidence="12">
    <location>
        <begin position="297"/>
        <end position="314"/>
    </location>
</feature>
<comment type="function">
    <text evidence="11">Mediates influx of magnesium ions. Alternates between open and closed states. Activated by low cytoplasmic Mg(2+) levels. Inactive when cytoplasmic Mg(2+) levels are high.</text>
</comment>
<keyword evidence="7 12" id="KW-1133">Transmembrane helix</keyword>
<evidence type="ECO:0000256" key="6">
    <source>
        <dbReference type="ARBA" id="ARBA00022842"/>
    </source>
</evidence>
<evidence type="ECO:0000313" key="14">
    <source>
        <dbReference type="EMBL" id="CAB5071965.1"/>
    </source>
</evidence>
<evidence type="ECO:0000256" key="9">
    <source>
        <dbReference type="ARBA" id="ARBA00023136"/>
    </source>
</evidence>
<evidence type="ECO:0000256" key="2">
    <source>
        <dbReference type="ARBA" id="ARBA00009765"/>
    </source>
</evidence>
<evidence type="ECO:0000256" key="3">
    <source>
        <dbReference type="ARBA" id="ARBA00022448"/>
    </source>
</evidence>
<dbReference type="Pfam" id="PF01544">
    <property type="entry name" value="CorA"/>
    <property type="match status" value="1"/>
</dbReference>
<keyword evidence="5 12" id="KW-0812">Transmembrane</keyword>
<organism evidence="13">
    <name type="scientific">freshwater metagenome</name>
    <dbReference type="NCBI Taxonomy" id="449393"/>
    <lineage>
        <taxon>unclassified sequences</taxon>
        <taxon>metagenomes</taxon>
        <taxon>ecological metagenomes</taxon>
    </lineage>
</organism>
<gene>
    <name evidence="13" type="ORF">UFOPK2342_01164</name>
    <name evidence="14" type="ORF">UFOPK4367_00216</name>
</gene>
<dbReference type="CDD" id="cd12830">
    <property type="entry name" value="MtCorA-like"/>
    <property type="match status" value="1"/>
</dbReference>
<dbReference type="Gene3D" id="3.30.460.20">
    <property type="entry name" value="CorA soluble domain-like"/>
    <property type="match status" value="1"/>
</dbReference>
<sequence length="323" mass="36071">MLVNCAWYRDGELQEGPTDFSDLVSLARAQGGFVWAGFASPGSIEFDEVAREFDLHPLAVEDAVHAHQRPKIENYGPITFVVLRTVFYEESTSQISTGELMCFIGDAFVVIVRHGEGAPLATVRQELEQRPAQLAQGPFAVLHAVIDRVIDTYVEIGMQLAEDVGILESEVFGTNRKSWSQEIYLLKREVIEFRHSVDPLAIPLDRLSSDLTLQIPEKIRPFFRDTSDHLARASDLAAGLDALLSSVLSADLAQVQVRQNEDMRKITAWVALGVAPTMIAGIYGMNFDHMPELRWTYSYPAVLSGLGLFTLFLVRKFKKSGWL</sequence>
<dbReference type="PANTHER" id="PTHR46494">
    <property type="entry name" value="CORA FAMILY METAL ION TRANSPORTER (EUROFUNG)"/>
    <property type="match status" value="1"/>
</dbReference>
<evidence type="ECO:0000256" key="5">
    <source>
        <dbReference type="ARBA" id="ARBA00022692"/>
    </source>
</evidence>
<dbReference type="InterPro" id="IPR045863">
    <property type="entry name" value="CorA_TM1_TM2"/>
</dbReference>
<evidence type="ECO:0000256" key="8">
    <source>
        <dbReference type="ARBA" id="ARBA00023065"/>
    </source>
</evidence>
<keyword evidence="9 12" id="KW-0472">Membrane</keyword>
<dbReference type="GO" id="GO:0015095">
    <property type="term" value="F:magnesium ion transmembrane transporter activity"/>
    <property type="evidence" value="ECO:0007669"/>
    <property type="project" value="TreeGrafter"/>
</dbReference>
<keyword evidence="3" id="KW-0813">Transport</keyword>
<comment type="catalytic activity">
    <reaction evidence="10">
        <text>Mg(2+)(in) = Mg(2+)(out)</text>
        <dbReference type="Rhea" id="RHEA:29827"/>
        <dbReference type="ChEBI" id="CHEBI:18420"/>
    </reaction>
</comment>
<dbReference type="FunFam" id="1.20.58.340:FF:000004">
    <property type="entry name" value="Magnesium transport protein CorA"/>
    <property type="match status" value="1"/>
</dbReference>
<reference evidence="13" key="1">
    <citation type="submission" date="2020-05" db="EMBL/GenBank/DDBJ databases">
        <authorList>
            <person name="Chiriac C."/>
            <person name="Salcher M."/>
            <person name="Ghai R."/>
            <person name="Kavagutti S V."/>
        </authorList>
    </citation>
    <scope>NUCLEOTIDE SEQUENCE</scope>
</reference>